<name>A0ABV9LUR7_9ALTE</name>
<proteinExistence type="predicted"/>
<reference evidence="2" key="1">
    <citation type="journal article" date="2019" name="Int. J. Syst. Evol. Microbiol.">
        <title>The Global Catalogue of Microorganisms (GCM) 10K type strain sequencing project: providing services to taxonomists for standard genome sequencing and annotation.</title>
        <authorList>
            <consortium name="The Broad Institute Genomics Platform"/>
            <consortium name="The Broad Institute Genome Sequencing Center for Infectious Disease"/>
            <person name="Wu L."/>
            <person name="Ma J."/>
        </authorList>
    </citation>
    <scope>NUCLEOTIDE SEQUENCE [LARGE SCALE GENOMIC DNA]</scope>
    <source>
        <strain evidence="2">KACC 12507</strain>
    </source>
</reference>
<protein>
    <submittedName>
        <fullName evidence="1">Uncharacterized protein</fullName>
    </submittedName>
</protein>
<evidence type="ECO:0000313" key="2">
    <source>
        <dbReference type="Proteomes" id="UP001595897"/>
    </source>
</evidence>
<sequence>MNTKDLLNQTFYNIKTKNSYKIVKVLKTVVQTEKGKKFQRSLLEDAIKNGEVVNQDEIIAKLESEFAEIVNKVLPEIETKFGAEKSEIFANFAESYQAKMFNIQDKDNGNAMFPAHSANKIDEAQRAVRYISGRYSLLVEAENQEQSDAIFEKLLKKTK</sequence>
<accession>A0ABV9LUR7</accession>
<dbReference type="EMBL" id="JBHSGU010000002">
    <property type="protein sequence ID" value="MFC4699370.1"/>
    <property type="molecule type" value="Genomic_DNA"/>
</dbReference>
<dbReference type="RefSeq" id="WP_382406118.1">
    <property type="nucleotide sequence ID" value="NZ_JBHSGU010000002.1"/>
</dbReference>
<dbReference type="Proteomes" id="UP001595897">
    <property type="component" value="Unassembled WGS sequence"/>
</dbReference>
<gene>
    <name evidence="1" type="ORF">ACFO4O_04255</name>
</gene>
<organism evidence="1 2">
    <name type="scientific">Glaciecola siphonariae</name>
    <dbReference type="NCBI Taxonomy" id="521012"/>
    <lineage>
        <taxon>Bacteria</taxon>
        <taxon>Pseudomonadati</taxon>
        <taxon>Pseudomonadota</taxon>
        <taxon>Gammaproteobacteria</taxon>
        <taxon>Alteromonadales</taxon>
        <taxon>Alteromonadaceae</taxon>
        <taxon>Glaciecola</taxon>
    </lineage>
</organism>
<keyword evidence="2" id="KW-1185">Reference proteome</keyword>
<evidence type="ECO:0000313" key="1">
    <source>
        <dbReference type="EMBL" id="MFC4699370.1"/>
    </source>
</evidence>
<comment type="caution">
    <text evidence="1">The sequence shown here is derived from an EMBL/GenBank/DDBJ whole genome shotgun (WGS) entry which is preliminary data.</text>
</comment>